<dbReference type="InterPro" id="IPR036873">
    <property type="entry name" value="Rhodanese-like_dom_sf"/>
</dbReference>
<dbReference type="Pfam" id="PF00581">
    <property type="entry name" value="Rhodanese"/>
    <property type="match status" value="1"/>
</dbReference>
<reference evidence="2 3" key="1">
    <citation type="submission" date="2022-10" db="EMBL/GenBank/DDBJ databases">
        <title>Host association and intracellularity evolved multiple times independently in the Rickettsiales.</title>
        <authorList>
            <person name="Castelli M."/>
            <person name="Nardi T."/>
            <person name="Gammuto L."/>
            <person name="Bellinzona G."/>
            <person name="Sabaneyeva E."/>
            <person name="Potekhin A."/>
            <person name="Serra V."/>
            <person name="Petroni G."/>
            <person name="Sassera D."/>
        </authorList>
    </citation>
    <scope>NUCLEOTIDE SEQUENCE [LARGE SCALE GENOMIC DNA]</scope>
    <source>
        <strain evidence="2 3">Kr 154-4</strain>
    </source>
</reference>
<dbReference type="SUPFAM" id="SSF52821">
    <property type="entry name" value="Rhodanese/Cell cycle control phosphatase"/>
    <property type="match status" value="1"/>
</dbReference>
<feature type="domain" description="Rhodanese" evidence="1">
    <location>
        <begin position="23"/>
        <end position="128"/>
    </location>
</feature>
<keyword evidence="3" id="KW-1185">Reference proteome</keyword>
<dbReference type="Proteomes" id="UP001326613">
    <property type="component" value="Chromosome"/>
</dbReference>
<dbReference type="EMBL" id="CP112932">
    <property type="protein sequence ID" value="WPY01459.1"/>
    <property type="molecule type" value="Genomic_DNA"/>
</dbReference>
<evidence type="ECO:0000313" key="3">
    <source>
        <dbReference type="Proteomes" id="UP001326613"/>
    </source>
</evidence>
<organism evidence="2 3">
    <name type="scientific">Candidatus Trichorickettsia mobilis</name>
    <dbReference type="NCBI Taxonomy" id="1346319"/>
    <lineage>
        <taxon>Bacteria</taxon>
        <taxon>Pseudomonadati</taxon>
        <taxon>Pseudomonadota</taxon>
        <taxon>Alphaproteobacteria</taxon>
        <taxon>Rickettsiales</taxon>
        <taxon>Rickettsiaceae</taxon>
        <taxon>Rickettsieae</taxon>
        <taxon>Candidatus Trichorickettsia</taxon>
    </lineage>
</organism>
<dbReference type="PROSITE" id="PS50206">
    <property type="entry name" value="RHODANESE_3"/>
    <property type="match status" value="1"/>
</dbReference>
<evidence type="ECO:0000313" key="2">
    <source>
        <dbReference type="EMBL" id="WPY01459.1"/>
    </source>
</evidence>
<gene>
    <name evidence="2" type="ORF">Trichorick_01372</name>
</gene>
<evidence type="ECO:0000259" key="1">
    <source>
        <dbReference type="PROSITE" id="PS50206"/>
    </source>
</evidence>
<name>A0ABZ0UTU6_9RICK</name>
<sequence>MTVRNLTSIEAYGLMQTTLKSMLIDVRTDREWQENGIVILDNQHNILLLSWKILPDMMQNPSFVEEMSIKINDYHTHLFFLCRSGIRSFEAANFVTNRGYLNCYNIVDGFLGSDYGKGWKNNNLPWQAL</sequence>
<proteinExistence type="predicted"/>
<protein>
    <submittedName>
        <fullName evidence="2">Rhodanese-like domain-containing protein</fullName>
    </submittedName>
</protein>
<dbReference type="Gene3D" id="3.40.250.10">
    <property type="entry name" value="Rhodanese-like domain"/>
    <property type="match status" value="1"/>
</dbReference>
<dbReference type="InterPro" id="IPR001763">
    <property type="entry name" value="Rhodanese-like_dom"/>
</dbReference>
<accession>A0ABZ0UTU6</accession>
<dbReference type="RefSeq" id="WP_323738231.1">
    <property type="nucleotide sequence ID" value="NZ_CP112932.1"/>
</dbReference>